<accession>A0A940XAD4</accession>
<proteinExistence type="predicted"/>
<dbReference type="InterPro" id="IPR031762">
    <property type="entry name" value="DUF4738"/>
</dbReference>
<dbReference type="AlphaFoldDB" id="A0A940XAD4"/>
<gene>
    <name evidence="1" type="ORF">J3495_18780</name>
</gene>
<evidence type="ECO:0000313" key="2">
    <source>
        <dbReference type="Proteomes" id="UP000675047"/>
    </source>
</evidence>
<protein>
    <submittedName>
        <fullName evidence="1">DUF4738 domain-containing protein</fullName>
    </submittedName>
</protein>
<evidence type="ECO:0000313" key="1">
    <source>
        <dbReference type="EMBL" id="MBP4140119.1"/>
    </source>
</evidence>
<organism evidence="1 2">
    <name type="scientific">Flavobacterium geliluteum</name>
    <dbReference type="NCBI Taxonomy" id="2816120"/>
    <lineage>
        <taxon>Bacteria</taxon>
        <taxon>Pseudomonadati</taxon>
        <taxon>Bacteroidota</taxon>
        <taxon>Flavobacteriia</taxon>
        <taxon>Flavobacteriales</taxon>
        <taxon>Flavobacteriaceae</taxon>
        <taxon>Flavobacterium</taxon>
    </lineage>
</organism>
<dbReference type="Gene3D" id="2.40.128.510">
    <property type="entry name" value="Protein of unknown function DUF4738"/>
    <property type="match status" value="1"/>
</dbReference>
<dbReference type="EMBL" id="JAGFBV010000054">
    <property type="protein sequence ID" value="MBP4140119.1"/>
    <property type="molecule type" value="Genomic_DNA"/>
</dbReference>
<comment type="caution">
    <text evidence="1">The sequence shown here is derived from an EMBL/GenBank/DDBJ whole genome shotgun (WGS) entry which is preliminary data.</text>
</comment>
<name>A0A940XAD4_9FLAO</name>
<dbReference type="Proteomes" id="UP000675047">
    <property type="component" value="Unassembled WGS sequence"/>
</dbReference>
<dbReference type="Pfam" id="PF15889">
    <property type="entry name" value="DUF4738"/>
    <property type="match status" value="1"/>
</dbReference>
<dbReference type="PROSITE" id="PS51257">
    <property type="entry name" value="PROKAR_LIPOPROTEIN"/>
    <property type="match status" value="1"/>
</dbReference>
<reference evidence="1 2" key="1">
    <citation type="submission" date="2021-03" db="EMBL/GenBank/DDBJ databases">
        <title>Flavobacterium Flabelliformis Sp. Nov. And Flavobacterium Geliluteum Sp. Nov., Two Novel Multidrug Resistant Psychrophilic Species Isolated From Antarctica.</title>
        <authorList>
            <person name="Kralova S."/>
            <person name="Busse H.J."/>
            <person name="Bezdicek M."/>
            <person name="Nykrynova M."/>
            <person name="Kroupova E."/>
            <person name="Krsek D."/>
            <person name="Sedlacek I."/>
        </authorList>
    </citation>
    <scope>NUCLEOTIDE SEQUENCE [LARGE SCALE GENOMIC DNA]</scope>
    <source>
        <strain evidence="1 2">P7388</strain>
    </source>
</reference>
<sequence length="184" mass="21790">MKKLNLFILILAIFFIACNSKSKKNSEVSTQIKSSQEIIKKDSDKLYPIQKEIVKFDTLIQSRNIRISIVRKDLDSYVLHESWAEDGKHIDKYRNAEIELTIKQNENILLDTIFRKEQFVKSVGNKFLDIVIFHNYWFEKIDENKIEFLGVITEPETDNTVDLNHTFYFKTKRLEYSESVNSEE</sequence>
<keyword evidence="2" id="KW-1185">Reference proteome</keyword>
<dbReference type="RefSeq" id="WP_210668494.1">
    <property type="nucleotide sequence ID" value="NZ_JAGFBV010000054.1"/>
</dbReference>